<protein>
    <submittedName>
        <fullName evidence="6">Uncharacterized protein</fullName>
    </submittedName>
</protein>
<evidence type="ECO:0000313" key="6">
    <source>
        <dbReference type="EMBL" id="KAK4468631.1"/>
    </source>
</evidence>
<evidence type="ECO:0000256" key="4">
    <source>
        <dbReference type="ARBA" id="ARBA00023136"/>
    </source>
</evidence>
<dbReference type="GO" id="GO:0016020">
    <property type="term" value="C:membrane"/>
    <property type="evidence" value="ECO:0007669"/>
    <property type="project" value="InterPro"/>
</dbReference>
<reference evidence="6" key="1">
    <citation type="submission" date="2022-04" db="EMBL/GenBank/DDBJ databases">
        <authorList>
            <person name="Xu L."/>
            <person name="Lv Z."/>
        </authorList>
    </citation>
    <scope>NUCLEOTIDE SEQUENCE</scope>
    <source>
        <strain evidence="6">LV_2022a</strain>
    </source>
</reference>
<feature type="non-terminal residue" evidence="6">
    <location>
        <position position="56"/>
    </location>
</feature>
<dbReference type="Pfam" id="PF02487">
    <property type="entry name" value="CLN3"/>
    <property type="match status" value="1"/>
</dbReference>
<proteinExistence type="predicted"/>
<dbReference type="InterPro" id="IPR003492">
    <property type="entry name" value="Battenin_disease_Cln3"/>
</dbReference>
<gene>
    <name evidence="6" type="ORF">MN116_007818</name>
</gene>
<comment type="caution">
    <text evidence="6">The sequence shown here is derived from an EMBL/GenBank/DDBJ whole genome shotgun (WGS) entry which is preliminary data.</text>
</comment>
<evidence type="ECO:0000313" key="7">
    <source>
        <dbReference type="Proteomes" id="UP001292079"/>
    </source>
</evidence>
<comment type="subcellular location">
    <subcellularLocation>
        <location evidence="1">Endomembrane system</location>
        <topology evidence="1">Multi-pass membrane protein</topology>
    </subcellularLocation>
</comment>
<reference evidence="6" key="2">
    <citation type="journal article" date="2023" name="Infect Dis Poverty">
        <title>Chromosome-scale genome of the human blood fluke Schistosoma mekongi and its implications for public health.</title>
        <authorList>
            <person name="Zhou M."/>
            <person name="Xu L."/>
            <person name="Xu D."/>
            <person name="Chen W."/>
            <person name="Khan J."/>
            <person name="Hu Y."/>
            <person name="Huang H."/>
            <person name="Wei H."/>
            <person name="Zhang Y."/>
            <person name="Chusongsang P."/>
            <person name="Tanasarnprasert K."/>
            <person name="Hu X."/>
            <person name="Limpanont Y."/>
            <person name="Lv Z."/>
        </authorList>
    </citation>
    <scope>NUCLEOTIDE SEQUENCE</scope>
    <source>
        <strain evidence="6">LV_2022a</strain>
    </source>
</reference>
<feature type="non-terminal residue" evidence="6">
    <location>
        <position position="1"/>
    </location>
</feature>
<dbReference type="Proteomes" id="UP001292079">
    <property type="component" value="Unassembled WGS sequence"/>
</dbReference>
<dbReference type="AlphaFoldDB" id="A0AAE1Z6R0"/>
<evidence type="ECO:0000256" key="2">
    <source>
        <dbReference type="ARBA" id="ARBA00022692"/>
    </source>
</evidence>
<evidence type="ECO:0000256" key="1">
    <source>
        <dbReference type="ARBA" id="ARBA00004127"/>
    </source>
</evidence>
<accession>A0AAE1Z6R0</accession>
<keyword evidence="4 5" id="KW-0472">Membrane</keyword>
<name>A0AAE1Z6R0_SCHME</name>
<organism evidence="6 7">
    <name type="scientific">Schistosoma mekongi</name>
    <name type="common">Parasitic worm</name>
    <dbReference type="NCBI Taxonomy" id="38744"/>
    <lineage>
        <taxon>Eukaryota</taxon>
        <taxon>Metazoa</taxon>
        <taxon>Spiralia</taxon>
        <taxon>Lophotrochozoa</taxon>
        <taxon>Platyhelminthes</taxon>
        <taxon>Trematoda</taxon>
        <taxon>Digenea</taxon>
        <taxon>Strigeidida</taxon>
        <taxon>Schistosomatoidea</taxon>
        <taxon>Schistosomatidae</taxon>
        <taxon>Schistosoma</taxon>
    </lineage>
</organism>
<keyword evidence="2 5" id="KW-0812">Transmembrane</keyword>
<keyword evidence="3 5" id="KW-1133">Transmembrane helix</keyword>
<evidence type="ECO:0000256" key="3">
    <source>
        <dbReference type="ARBA" id="ARBA00022989"/>
    </source>
</evidence>
<keyword evidence="7" id="KW-1185">Reference proteome</keyword>
<feature type="transmembrane region" description="Helical" evidence="5">
    <location>
        <begin position="27"/>
        <end position="51"/>
    </location>
</feature>
<evidence type="ECO:0000256" key="5">
    <source>
        <dbReference type="SAM" id="Phobius"/>
    </source>
</evidence>
<sequence length="56" mass="6723">ITQTSKMLNECCRYRYRCSFQKHRNCIAFWCFGLGNNFSYVIMLSAAVDIIRRQQH</sequence>
<dbReference type="EMBL" id="JALJAT010000006">
    <property type="protein sequence ID" value="KAK4468631.1"/>
    <property type="molecule type" value="Genomic_DNA"/>
</dbReference>
<dbReference type="GO" id="GO:0012505">
    <property type="term" value="C:endomembrane system"/>
    <property type="evidence" value="ECO:0007669"/>
    <property type="project" value="UniProtKB-SubCell"/>
</dbReference>